<dbReference type="AlphaFoldDB" id="A0AAJ5EDL4"/>
<proteinExistence type="predicted"/>
<protein>
    <recommendedName>
        <fullName evidence="4">Competence protein ComGD</fullName>
    </recommendedName>
</protein>
<keyword evidence="1" id="KW-0472">Membrane</keyword>
<keyword evidence="1" id="KW-0812">Transmembrane</keyword>
<sequence>MTLLESLLVILIVSMTMLLPILAYRRWEHQLVNKQFFSDLENSYHRTQLSAVQNAKGTYLYIDAQEGITCLYYSFGEKKIEELIQVPATIESPSKVSISFKSMSGNVSQANKFYFIDQLNQVKVTYTVQIGSGKLVKKIDVL</sequence>
<evidence type="ECO:0008006" key="4">
    <source>
        <dbReference type="Google" id="ProtNLM"/>
    </source>
</evidence>
<dbReference type="EMBL" id="SRHU01000027">
    <property type="protein sequence ID" value="TFZ40138.1"/>
    <property type="molecule type" value="Genomic_DNA"/>
</dbReference>
<reference evidence="2 3" key="1">
    <citation type="submission" date="2019-03" db="EMBL/GenBank/DDBJ databases">
        <title>Vagococcus sp. was isolated fron gut of Carduelis flavirostris.</title>
        <authorList>
            <person name="Ge Y."/>
        </authorList>
    </citation>
    <scope>NUCLEOTIDE SEQUENCE [LARGE SCALE GENOMIC DNA]</scope>
    <source>
        <strain evidence="2 3">CF-210</strain>
    </source>
</reference>
<organism evidence="2 3">
    <name type="scientific">Vagococcus xieshaowenii</name>
    <dbReference type="NCBI Taxonomy" id="2562451"/>
    <lineage>
        <taxon>Bacteria</taxon>
        <taxon>Bacillati</taxon>
        <taxon>Bacillota</taxon>
        <taxon>Bacilli</taxon>
        <taxon>Lactobacillales</taxon>
        <taxon>Enterococcaceae</taxon>
        <taxon>Vagococcus</taxon>
    </lineage>
</organism>
<accession>A0AAJ5EDL4</accession>
<comment type="caution">
    <text evidence="2">The sequence shown here is derived from an EMBL/GenBank/DDBJ whole genome shotgun (WGS) entry which is preliminary data.</text>
</comment>
<dbReference type="InterPro" id="IPR016785">
    <property type="entry name" value="ComGD"/>
</dbReference>
<gene>
    <name evidence="2" type="ORF">E4031_08075</name>
</gene>
<evidence type="ECO:0000256" key="1">
    <source>
        <dbReference type="SAM" id="Phobius"/>
    </source>
</evidence>
<feature type="transmembrane region" description="Helical" evidence="1">
    <location>
        <begin position="6"/>
        <end position="24"/>
    </location>
</feature>
<name>A0AAJ5EDL4_9ENTE</name>
<evidence type="ECO:0000313" key="2">
    <source>
        <dbReference type="EMBL" id="TFZ40138.1"/>
    </source>
</evidence>
<dbReference type="Proteomes" id="UP000297725">
    <property type="component" value="Unassembled WGS sequence"/>
</dbReference>
<dbReference type="NCBIfam" id="NF040982">
    <property type="entry name" value="ComGD"/>
    <property type="match status" value="1"/>
</dbReference>
<evidence type="ECO:0000313" key="3">
    <source>
        <dbReference type="Proteomes" id="UP000297725"/>
    </source>
</evidence>
<keyword evidence="1" id="KW-1133">Transmembrane helix</keyword>